<keyword evidence="2" id="KW-0963">Cytoplasm</keyword>
<gene>
    <name evidence="2" type="primary">rbfA</name>
    <name evidence="4" type="ORF">TresaDRAFT_1893</name>
</gene>
<comment type="subcellular location">
    <subcellularLocation>
        <location evidence="2">Cytoplasm</location>
    </subcellularLocation>
</comment>
<dbReference type="HAMAP" id="MF_00003">
    <property type="entry name" value="RbfA"/>
    <property type="match status" value="1"/>
</dbReference>
<dbReference type="Pfam" id="PF02033">
    <property type="entry name" value="RBFA"/>
    <property type="match status" value="1"/>
</dbReference>
<dbReference type="PROSITE" id="PS01319">
    <property type="entry name" value="RBFA"/>
    <property type="match status" value="1"/>
</dbReference>
<dbReference type="InterPro" id="IPR020053">
    <property type="entry name" value="Ribosome-bd_factorA_CS"/>
</dbReference>
<evidence type="ECO:0000256" key="1">
    <source>
        <dbReference type="ARBA" id="ARBA00022517"/>
    </source>
</evidence>
<dbReference type="InterPro" id="IPR015946">
    <property type="entry name" value="KH_dom-like_a/b"/>
</dbReference>
<evidence type="ECO:0000256" key="3">
    <source>
        <dbReference type="SAM" id="MobiDB-lite"/>
    </source>
</evidence>
<accession>H7EIG2</accession>
<dbReference type="InterPro" id="IPR023799">
    <property type="entry name" value="RbfA_dom_sf"/>
</dbReference>
<dbReference type="InterPro" id="IPR000238">
    <property type="entry name" value="RbfA"/>
</dbReference>
<dbReference type="GO" id="GO:0005829">
    <property type="term" value="C:cytosol"/>
    <property type="evidence" value="ECO:0007669"/>
    <property type="project" value="TreeGrafter"/>
</dbReference>
<dbReference type="AlphaFoldDB" id="H7EIG2"/>
<proteinExistence type="inferred from homology"/>
<comment type="similarity">
    <text evidence="2">Belongs to the RbfA family.</text>
</comment>
<dbReference type="Proteomes" id="UP000003571">
    <property type="component" value="Unassembled WGS sequence"/>
</dbReference>
<dbReference type="GO" id="GO:0030490">
    <property type="term" value="P:maturation of SSU-rRNA"/>
    <property type="evidence" value="ECO:0007669"/>
    <property type="project" value="UniProtKB-UniRule"/>
</dbReference>
<reference evidence="4 5" key="1">
    <citation type="submission" date="2011-09" db="EMBL/GenBank/DDBJ databases">
        <title>The draft genome of Treponema saccharophilum DSM 2985.</title>
        <authorList>
            <consortium name="US DOE Joint Genome Institute (JGI-PGF)"/>
            <person name="Lucas S."/>
            <person name="Copeland A."/>
            <person name="Lapidus A."/>
            <person name="Glavina del Rio T."/>
            <person name="Dalin E."/>
            <person name="Tice H."/>
            <person name="Bruce D."/>
            <person name="Goodwin L."/>
            <person name="Pitluck S."/>
            <person name="Peters L."/>
            <person name="Kyrpides N."/>
            <person name="Mavromatis K."/>
            <person name="Ivanova N."/>
            <person name="Markowitz V."/>
            <person name="Cheng J.-F."/>
            <person name="Hugenholtz P."/>
            <person name="Woyke T."/>
            <person name="Wu D."/>
            <person name="Gronow S."/>
            <person name="Wellnitz S."/>
            <person name="Brambilla E."/>
            <person name="Klenk H.-P."/>
            <person name="Eisen J.A."/>
        </authorList>
    </citation>
    <scope>NUCLEOTIDE SEQUENCE [LARGE SCALE GENOMIC DNA]</scope>
    <source>
        <strain evidence="4 5">DSM 2985</strain>
    </source>
</reference>
<comment type="function">
    <text evidence="2">One of several proteins that assist in the late maturation steps of the functional core of the 30S ribosomal subunit. Associates with free 30S ribosomal subunits (but not with 30S subunits that are part of 70S ribosomes or polysomes). Required for efficient processing of 16S rRNA. May interact with the 5'-terminal helix region of 16S rRNA.</text>
</comment>
<keyword evidence="1 2" id="KW-0690">Ribosome biogenesis</keyword>
<dbReference type="PANTHER" id="PTHR33515:SF1">
    <property type="entry name" value="RIBOSOME-BINDING FACTOR A, CHLOROPLASTIC-RELATED"/>
    <property type="match status" value="1"/>
</dbReference>
<protein>
    <recommendedName>
        <fullName evidence="2">Ribosome-binding factor A</fullName>
    </recommendedName>
</protein>
<organism evidence="4 5">
    <name type="scientific">Treponema saccharophilum DSM 2985</name>
    <dbReference type="NCBI Taxonomy" id="907348"/>
    <lineage>
        <taxon>Bacteria</taxon>
        <taxon>Pseudomonadati</taxon>
        <taxon>Spirochaetota</taxon>
        <taxon>Spirochaetia</taxon>
        <taxon>Spirochaetales</taxon>
        <taxon>Treponemataceae</taxon>
        <taxon>Treponema</taxon>
    </lineage>
</organism>
<dbReference type="eggNOG" id="COG0858">
    <property type="taxonomic scope" value="Bacteria"/>
</dbReference>
<comment type="caution">
    <text evidence="4">The sequence shown here is derived from an EMBL/GenBank/DDBJ whole genome shotgun (WGS) entry which is preliminary data.</text>
</comment>
<dbReference type="RefSeq" id="WP_002702729.1">
    <property type="nucleotide sequence ID" value="NZ_AGRW01000036.1"/>
</dbReference>
<dbReference type="Gene3D" id="3.30.300.20">
    <property type="match status" value="1"/>
</dbReference>
<evidence type="ECO:0000313" key="5">
    <source>
        <dbReference type="Proteomes" id="UP000003571"/>
    </source>
</evidence>
<dbReference type="NCBIfam" id="TIGR00082">
    <property type="entry name" value="rbfA"/>
    <property type="match status" value="1"/>
</dbReference>
<sequence length="139" mass="15271">MGEFRMLRLGNQIRDEISMLIAKEQVKDPRVSAHLCVNRVEVARDLAYATVYVSSFLSDSQLKVGVDGLNSAAGFIQSSIARKLTIRKFPKLTFVVDEGMKEGFMMVNKLTRLEKQEAADAASREADSSGGSAEPSENV</sequence>
<dbReference type="OrthoDB" id="370444at2"/>
<feature type="region of interest" description="Disordered" evidence="3">
    <location>
        <begin position="118"/>
        <end position="139"/>
    </location>
</feature>
<dbReference type="EMBL" id="AGRW01000036">
    <property type="protein sequence ID" value="EIC02613.1"/>
    <property type="molecule type" value="Genomic_DNA"/>
</dbReference>
<feature type="compositionally biased region" description="Basic and acidic residues" evidence="3">
    <location>
        <begin position="118"/>
        <end position="127"/>
    </location>
</feature>
<dbReference type="GO" id="GO:0043024">
    <property type="term" value="F:ribosomal small subunit binding"/>
    <property type="evidence" value="ECO:0007669"/>
    <property type="project" value="TreeGrafter"/>
</dbReference>
<dbReference type="PANTHER" id="PTHR33515">
    <property type="entry name" value="RIBOSOME-BINDING FACTOR A, CHLOROPLASTIC-RELATED"/>
    <property type="match status" value="1"/>
</dbReference>
<evidence type="ECO:0000313" key="4">
    <source>
        <dbReference type="EMBL" id="EIC02613.1"/>
    </source>
</evidence>
<dbReference type="STRING" id="907348.TresaDRAFT_1893"/>
<dbReference type="SUPFAM" id="SSF89919">
    <property type="entry name" value="Ribosome-binding factor A, RbfA"/>
    <property type="match status" value="1"/>
</dbReference>
<evidence type="ECO:0000256" key="2">
    <source>
        <dbReference type="HAMAP-Rule" id="MF_00003"/>
    </source>
</evidence>
<feature type="compositionally biased region" description="Low complexity" evidence="3">
    <location>
        <begin position="128"/>
        <end position="139"/>
    </location>
</feature>
<comment type="subunit">
    <text evidence="2">Monomer. Binds 30S ribosomal subunits, but not 50S ribosomal subunits or 70S ribosomes.</text>
</comment>
<keyword evidence="5" id="KW-1185">Reference proteome</keyword>
<name>H7EIG2_9SPIR</name>
<dbReference type="PATRIC" id="fig|907348.3.peg.604"/>